<accession>A0AAD7M0C5</accession>
<evidence type="ECO:0000259" key="2">
    <source>
        <dbReference type="Pfam" id="PF05004"/>
    </source>
</evidence>
<sequence length="435" mass="50158">MWKDSDQDNCLRHVGLDDPQVSNLGLVREEALSNIIKMMNSNSISDSEIIYDFLEKYPITLMYRFLNSIKMGSAKERELALQALGLLAVILYDEANTAQELFEASIPVLQTALKYAHQTTKVLDALAIIVFFCTNNKDETELVMQIIWDFIIQKPRHTVAACNHSPETIAAAISAWTFLLTSTDGWAFNHKYWKGTTSFFLEMLEDDHDWVYGAAGEALAMIFEIDRLDKFSSIEAEAGLTDSTESPMSYSDKKNLLKKKIIEQLQKTSIKARDCTSHRITLSKISNSDWDVMKYFEDDKCPEVSEYIDGDPIKLKSWSQKIELKFMKQFFGEQSLENQIKKNELLQYLFECEKPTSYNIQTSSGPVLFVLTIEEAVVHYYRPRDQDSSRLRRKEMKREAALDHKKSTVRKAQTQLRNKRRAISMEVKCCEYQIS</sequence>
<comment type="similarity">
    <text evidence="1">Belongs to the IFRD family.</text>
</comment>
<feature type="domain" description="Interferon-related developmental regulator N-terminal" evidence="2">
    <location>
        <begin position="28"/>
        <end position="269"/>
    </location>
</feature>
<evidence type="ECO:0000313" key="4">
    <source>
        <dbReference type="Proteomes" id="UP001163823"/>
    </source>
</evidence>
<evidence type="ECO:0000313" key="3">
    <source>
        <dbReference type="EMBL" id="KAJ7967639.1"/>
    </source>
</evidence>
<dbReference type="SUPFAM" id="SSF48371">
    <property type="entry name" value="ARM repeat"/>
    <property type="match status" value="1"/>
</dbReference>
<dbReference type="InterPro" id="IPR039777">
    <property type="entry name" value="IFRD"/>
</dbReference>
<dbReference type="PANTHER" id="PTHR12354">
    <property type="entry name" value="INTERFERON-RELATED DEVELOPMENTAL REGULATOR"/>
    <property type="match status" value="1"/>
</dbReference>
<evidence type="ECO:0000256" key="1">
    <source>
        <dbReference type="ARBA" id="ARBA00008828"/>
    </source>
</evidence>
<proteinExistence type="inferred from homology"/>
<dbReference type="PANTHER" id="PTHR12354:SF1">
    <property type="entry name" value="INTERFERON-RELATED DEVELOPMENTAL REGULATOR 1"/>
    <property type="match status" value="1"/>
</dbReference>
<dbReference type="Proteomes" id="UP001163823">
    <property type="component" value="Chromosome 5"/>
</dbReference>
<protein>
    <submittedName>
        <fullName evidence="3">Interferon-related developmental regulator like</fullName>
    </submittedName>
</protein>
<dbReference type="Pfam" id="PF05004">
    <property type="entry name" value="IFRD"/>
    <property type="match status" value="1"/>
</dbReference>
<dbReference type="KEGG" id="qsa:O6P43_011875"/>
<dbReference type="InterPro" id="IPR007701">
    <property type="entry name" value="Interferon-rel_develop_reg_N"/>
</dbReference>
<dbReference type="EMBL" id="JARAOO010000005">
    <property type="protein sequence ID" value="KAJ7967639.1"/>
    <property type="molecule type" value="Genomic_DNA"/>
</dbReference>
<dbReference type="InterPro" id="IPR016024">
    <property type="entry name" value="ARM-type_fold"/>
</dbReference>
<comment type="caution">
    <text evidence="3">The sequence shown here is derived from an EMBL/GenBank/DDBJ whole genome shotgun (WGS) entry which is preliminary data.</text>
</comment>
<dbReference type="AlphaFoldDB" id="A0AAD7M0C5"/>
<reference evidence="3" key="1">
    <citation type="journal article" date="2023" name="Science">
        <title>Elucidation of the pathway for biosynthesis of saponin adjuvants from the soapbark tree.</title>
        <authorList>
            <person name="Reed J."/>
            <person name="Orme A."/>
            <person name="El-Demerdash A."/>
            <person name="Owen C."/>
            <person name="Martin L.B.B."/>
            <person name="Misra R.C."/>
            <person name="Kikuchi S."/>
            <person name="Rejzek M."/>
            <person name="Martin A.C."/>
            <person name="Harkess A."/>
            <person name="Leebens-Mack J."/>
            <person name="Louveau T."/>
            <person name="Stephenson M.J."/>
            <person name="Osbourn A."/>
        </authorList>
    </citation>
    <scope>NUCLEOTIDE SEQUENCE</scope>
    <source>
        <strain evidence="3">S10</strain>
    </source>
</reference>
<name>A0AAD7M0C5_QUISA</name>
<gene>
    <name evidence="3" type="ORF">O6P43_011875</name>
</gene>
<organism evidence="3 4">
    <name type="scientific">Quillaja saponaria</name>
    <name type="common">Soap bark tree</name>
    <dbReference type="NCBI Taxonomy" id="32244"/>
    <lineage>
        <taxon>Eukaryota</taxon>
        <taxon>Viridiplantae</taxon>
        <taxon>Streptophyta</taxon>
        <taxon>Embryophyta</taxon>
        <taxon>Tracheophyta</taxon>
        <taxon>Spermatophyta</taxon>
        <taxon>Magnoliopsida</taxon>
        <taxon>eudicotyledons</taxon>
        <taxon>Gunneridae</taxon>
        <taxon>Pentapetalae</taxon>
        <taxon>rosids</taxon>
        <taxon>fabids</taxon>
        <taxon>Fabales</taxon>
        <taxon>Quillajaceae</taxon>
        <taxon>Quillaja</taxon>
    </lineage>
</organism>
<keyword evidence="4" id="KW-1185">Reference proteome</keyword>